<sequence length="344" mass="40071">MDPTTFLSRDDEIRKLEGFKYIHSQSSSSPSLFYTNGRYERLLDERKIYDTNLFENVSTIVDPFSQLNQVFILDRGGLVMANLDAIFDITHNLTNFESKRTIDKLTFIDIEGVPGGAIQYLQYRFMRSGGFGFAKRRGYRGSIGWHEIVTNKVVNNSEFDTTIMGDEMNGDVEVEWELFRDIIMRRYSKGVDLCSYHDNTKQGVLLCLSVIKQSKDIIIKMKDTVSYDSVLLIHSISALFDKIYLIRLASSNKFSSEKYLVCKSKNKLDEEYIEIELSEEFITWITMINNLHIDDELYYIEEVKKVINGDYRHPYAYDLLKVLTLWHLPDLCVNKLVGYNLVYQ</sequence>
<dbReference type="Gene3D" id="3.40.50.12760">
    <property type="match status" value="2"/>
</dbReference>
<keyword evidence="1" id="KW-0808">Transferase</keyword>
<protein>
    <submittedName>
        <fullName evidence="1">FtsJ-like methyltransferase</fullName>
    </submittedName>
</protein>
<dbReference type="GO" id="GO:0032259">
    <property type="term" value="P:methylation"/>
    <property type="evidence" value="ECO:0007669"/>
    <property type="project" value="UniProtKB-KW"/>
</dbReference>
<keyword evidence="1" id="KW-0489">Methyltransferase</keyword>
<proteinExistence type="predicted"/>
<evidence type="ECO:0000313" key="1">
    <source>
        <dbReference type="EMBL" id="QBK93791.1"/>
    </source>
</evidence>
<accession>A0A481ZHY3</accession>
<reference evidence="1" key="1">
    <citation type="journal article" date="2019" name="MBio">
        <title>Virus Genomes from Deep Sea Sediments Expand the Ocean Megavirome and Support Independent Origins of Viral Gigantism.</title>
        <authorList>
            <person name="Backstrom D."/>
            <person name="Yutin N."/>
            <person name="Jorgensen S.L."/>
            <person name="Dharamshi J."/>
            <person name="Homa F."/>
            <person name="Zaremba-Niedwiedzka K."/>
            <person name="Spang A."/>
            <person name="Wolf Y.I."/>
            <person name="Koonin E.V."/>
            <person name="Ettema T.J."/>
        </authorList>
    </citation>
    <scope>NUCLEOTIDE SEQUENCE</scope>
</reference>
<dbReference type="EMBL" id="MK500605">
    <property type="protein sequence ID" value="QBK93791.1"/>
    <property type="molecule type" value="Genomic_DNA"/>
</dbReference>
<gene>
    <name evidence="1" type="ORF">LCPAC406_01050</name>
</gene>
<name>A0A481ZHY3_9VIRU</name>
<dbReference type="GO" id="GO:0008168">
    <property type="term" value="F:methyltransferase activity"/>
    <property type="evidence" value="ECO:0007669"/>
    <property type="project" value="UniProtKB-KW"/>
</dbReference>
<organism evidence="1">
    <name type="scientific">Pithovirus LCPAC406</name>
    <dbReference type="NCBI Taxonomy" id="2506599"/>
    <lineage>
        <taxon>Viruses</taxon>
        <taxon>Pithoviruses</taxon>
    </lineage>
</organism>